<sequence length="620" mass="70769">MSTISQGRGRTSIRAIVLIQSWYRRYKARLEARRRAEWKIYEKIEYASERNRIHLQNFLEDLLELGAELSAGGIGCSFVQRLQEFKSVSIQPKQDNINLASFEDFDVEDSYSGPRLTFPLSATQVQTLIDHFSQGGRLHARYLMQLLHEVLLELKTRPNIYRLSTSISKQVTVVGDLHGQLEDLLLIFYKNGLPDVTNPYVFNGDIVDRGSNSVEVALLLFACQLVWPTAVFINRGNHEDATINIRYGFTDEVKTKYQDTFPKIIGLFNEVFSWLPIATMIDGSIFVVHGGISDSVDLGLLDKLDRHKYYSLIPGSGNKAVNKMEQQQIIDVLWSDPQPELGCQFNNERNIGCFFGPDITANFLQRNRLNLLVRSHQVPIDGYCYTHCECVLTIFSASNYQFEGSNPGAYVKLDSNGKPEIVQFCPNKKNLKPLGRQIFCAEDAALRSLRAKIAASKTELVAAFSKMDSRKTGCVTVAQWCSAMESELKFDLPWRMLRPHLAELTADKRVMYMTTFQRATLQNNMENTFFPLPDASVMEAVYKNKEELEAIFRIMDRDNSGYISLDEFKECCRVLGRATKRNLPEAEIVDMAKAMDLNKDGRIDFNEFLEAFRIVEFKNK</sequence>
<comment type="similarity">
    <text evidence="2 10">Belongs to the PPP phosphatase family.</text>
</comment>
<dbReference type="Gene3D" id="1.10.238.10">
    <property type="entry name" value="EF-hand"/>
    <property type="match status" value="1"/>
</dbReference>
<evidence type="ECO:0000313" key="12">
    <source>
        <dbReference type="EMBL" id="PAA82711.1"/>
    </source>
</evidence>
<evidence type="ECO:0000256" key="6">
    <source>
        <dbReference type="ARBA" id="ARBA00022837"/>
    </source>
</evidence>
<dbReference type="OrthoDB" id="442428at2759"/>
<dbReference type="Pfam" id="PF08321">
    <property type="entry name" value="PPP5"/>
    <property type="match status" value="1"/>
</dbReference>
<evidence type="ECO:0000256" key="4">
    <source>
        <dbReference type="ARBA" id="ARBA00022737"/>
    </source>
</evidence>
<dbReference type="GO" id="GO:0005506">
    <property type="term" value="F:iron ion binding"/>
    <property type="evidence" value="ECO:0007669"/>
    <property type="project" value="InterPro"/>
</dbReference>
<dbReference type="PROSITE" id="PS50096">
    <property type="entry name" value="IQ"/>
    <property type="match status" value="1"/>
</dbReference>
<dbReference type="SUPFAM" id="SSF47473">
    <property type="entry name" value="EF-hand"/>
    <property type="match status" value="1"/>
</dbReference>
<dbReference type="PANTHER" id="PTHR45668">
    <property type="entry name" value="SERINE/THREONINE-PROTEIN PHOSPHATASE 5-RELATED"/>
    <property type="match status" value="1"/>
</dbReference>
<reference evidence="13 14" key="1">
    <citation type="submission" date="2017-06" db="EMBL/GenBank/DDBJ databases">
        <title>A platform for efficient transgenesis in Macrostomum lignano, a flatworm model organism for stem cell research.</title>
        <authorList>
            <person name="Berezikov E."/>
        </authorList>
    </citation>
    <scope>NUCLEOTIDE SEQUENCE [LARGE SCALE GENOMIC DNA]</scope>
    <source>
        <strain evidence="13">DV1</strain>
        <tissue evidence="13">Whole organism</tissue>
    </source>
</reference>
<dbReference type="InterPro" id="IPR000048">
    <property type="entry name" value="IQ_motif_EF-hand-BS"/>
</dbReference>
<feature type="domain" description="EF-hand" evidence="11">
    <location>
        <begin position="583"/>
        <end position="618"/>
    </location>
</feature>
<keyword evidence="6" id="KW-0106">Calcium</keyword>
<evidence type="ECO:0000256" key="9">
    <source>
        <dbReference type="ARBA" id="ARBA00048336"/>
    </source>
</evidence>
<dbReference type="GO" id="GO:0005509">
    <property type="term" value="F:calcium ion binding"/>
    <property type="evidence" value="ECO:0007669"/>
    <property type="project" value="InterPro"/>
</dbReference>
<dbReference type="PROSITE" id="PS00125">
    <property type="entry name" value="SER_THR_PHOSPHATASE"/>
    <property type="match status" value="1"/>
</dbReference>
<dbReference type="GO" id="GO:0050906">
    <property type="term" value="P:detection of stimulus involved in sensory perception"/>
    <property type="evidence" value="ECO:0007669"/>
    <property type="project" value="InterPro"/>
</dbReference>
<dbReference type="InterPro" id="IPR002048">
    <property type="entry name" value="EF_hand_dom"/>
</dbReference>
<evidence type="ECO:0000313" key="14">
    <source>
        <dbReference type="Proteomes" id="UP000215902"/>
    </source>
</evidence>
<dbReference type="EMBL" id="NIVC01000458">
    <property type="protein sequence ID" value="PAA82711.1"/>
    <property type="molecule type" value="Genomic_DNA"/>
</dbReference>
<keyword evidence="7" id="KW-0464">Manganese</keyword>
<keyword evidence="4" id="KW-0677">Repeat</keyword>
<dbReference type="GO" id="GO:0030145">
    <property type="term" value="F:manganese ion binding"/>
    <property type="evidence" value="ECO:0007669"/>
    <property type="project" value="InterPro"/>
</dbReference>
<comment type="catalytic activity">
    <reaction evidence="9 10">
        <text>O-phospho-L-threonyl-[protein] + H2O = L-threonyl-[protein] + phosphate</text>
        <dbReference type="Rhea" id="RHEA:47004"/>
        <dbReference type="Rhea" id="RHEA-COMP:11060"/>
        <dbReference type="Rhea" id="RHEA-COMP:11605"/>
        <dbReference type="ChEBI" id="CHEBI:15377"/>
        <dbReference type="ChEBI" id="CHEBI:30013"/>
        <dbReference type="ChEBI" id="CHEBI:43474"/>
        <dbReference type="ChEBI" id="CHEBI:61977"/>
        <dbReference type="EC" id="3.1.3.16"/>
    </reaction>
</comment>
<comment type="cofactor">
    <cofactor evidence="1">
        <name>Mn(2+)</name>
        <dbReference type="ChEBI" id="CHEBI:29035"/>
    </cofactor>
</comment>
<dbReference type="SMART" id="SM00054">
    <property type="entry name" value="EFh"/>
    <property type="match status" value="3"/>
</dbReference>
<dbReference type="STRING" id="282301.A0A267H560"/>
<dbReference type="Pfam" id="PF00149">
    <property type="entry name" value="Metallophos"/>
    <property type="match status" value="1"/>
</dbReference>
<dbReference type="EC" id="3.1.3.16" evidence="10"/>
<dbReference type="InterPro" id="IPR012008">
    <property type="entry name" value="Ser/Thr-Pase_EF-hand_contain"/>
</dbReference>
<dbReference type="PROSITE" id="PS00018">
    <property type="entry name" value="EF_HAND_1"/>
    <property type="match status" value="2"/>
</dbReference>
<organism evidence="13 14">
    <name type="scientific">Macrostomum lignano</name>
    <dbReference type="NCBI Taxonomy" id="282301"/>
    <lineage>
        <taxon>Eukaryota</taxon>
        <taxon>Metazoa</taxon>
        <taxon>Spiralia</taxon>
        <taxon>Lophotrochozoa</taxon>
        <taxon>Platyhelminthes</taxon>
        <taxon>Rhabditophora</taxon>
        <taxon>Macrostomorpha</taxon>
        <taxon>Macrostomida</taxon>
        <taxon>Macrostomidae</taxon>
        <taxon>Macrostomum</taxon>
    </lineage>
</organism>
<dbReference type="Gene3D" id="3.60.21.10">
    <property type="match status" value="1"/>
</dbReference>
<dbReference type="InterPro" id="IPR011992">
    <property type="entry name" value="EF-hand-dom_pair"/>
</dbReference>
<dbReference type="InterPro" id="IPR006186">
    <property type="entry name" value="Ser/Thr-sp_prot-phosphatase"/>
</dbReference>
<comment type="catalytic activity">
    <reaction evidence="8">
        <text>O-phospho-L-seryl-[protein] + H2O = L-seryl-[protein] + phosphate</text>
        <dbReference type="Rhea" id="RHEA:20629"/>
        <dbReference type="Rhea" id="RHEA-COMP:9863"/>
        <dbReference type="Rhea" id="RHEA-COMP:11604"/>
        <dbReference type="ChEBI" id="CHEBI:15377"/>
        <dbReference type="ChEBI" id="CHEBI:29999"/>
        <dbReference type="ChEBI" id="CHEBI:43474"/>
        <dbReference type="ChEBI" id="CHEBI:83421"/>
        <dbReference type="EC" id="3.1.3.16"/>
    </reaction>
</comment>
<evidence type="ECO:0000259" key="11">
    <source>
        <dbReference type="PROSITE" id="PS50222"/>
    </source>
</evidence>
<evidence type="ECO:0000256" key="5">
    <source>
        <dbReference type="ARBA" id="ARBA00022801"/>
    </source>
</evidence>
<dbReference type="GO" id="GO:0004722">
    <property type="term" value="F:protein serine/threonine phosphatase activity"/>
    <property type="evidence" value="ECO:0007669"/>
    <property type="project" value="UniProtKB-EC"/>
</dbReference>
<dbReference type="PIRSF" id="PIRSF000912">
    <property type="entry name" value="PPEF"/>
    <property type="match status" value="1"/>
</dbReference>
<name>A0A267H560_9PLAT</name>
<evidence type="ECO:0000256" key="2">
    <source>
        <dbReference type="ARBA" id="ARBA00008294"/>
    </source>
</evidence>
<evidence type="ECO:0000256" key="3">
    <source>
        <dbReference type="ARBA" id="ARBA00022723"/>
    </source>
</evidence>
<evidence type="ECO:0000256" key="1">
    <source>
        <dbReference type="ARBA" id="ARBA00001936"/>
    </source>
</evidence>
<gene>
    <name evidence="13" type="ORF">BOX15_Mlig032497g2</name>
    <name evidence="12" type="ORF">BOX15_Mlig032497g3</name>
</gene>
<dbReference type="CDD" id="cd00051">
    <property type="entry name" value="EFh"/>
    <property type="match status" value="1"/>
</dbReference>
<keyword evidence="3" id="KW-0479">Metal-binding</keyword>
<evidence type="ECO:0000256" key="7">
    <source>
        <dbReference type="ARBA" id="ARBA00023211"/>
    </source>
</evidence>
<dbReference type="PRINTS" id="PR00114">
    <property type="entry name" value="STPHPHTASE"/>
</dbReference>
<feature type="domain" description="EF-hand" evidence="11">
    <location>
        <begin position="455"/>
        <end position="490"/>
    </location>
</feature>
<dbReference type="InterPro" id="IPR013235">
    <property type="entry name" value="PPP_dom"/>
</dbReference>
<proteinExistence type="inferred from homology"/>
<dbReference type="InterPro" id="IPR004843">
    <property type="entry name" value="Calcineurin-like_PHP"/>
</dbReference>
<dbReference type="Pfam" id="PF00612">
    <property type="entry name" value="IQ"/>
    <property type="match status" value="1"/>
</dbReference>
<dbReference type="PROSITE" id="PS50222">
    <property type="entry name" value="EF_HAND_2"/>
    <property type="match status" value="3"/>
</dbReference>
<evidence type="ECO:0000256" key="10">
    <source>
        <dbReference type="RuleBase" id="RU004273"/>
    </source>
</evidence>
<keyword evidence="14" id="KW-1185">Reference proteome</keyword>
<dbReference type="InterPro" id="IPR018247">
    <property type="entry name" value="EF_Hand_1_Ca_BS"/>
</dbReference>
<dbReference type="AlphaFoldDB" id="A0A267H560"/>
<comment type="caution">
    <text evidence="13">The sequence shown here is derived from an EMBL/GenBank/DDBJ whole genome shotgun (WGS) entry which is preliminary data.</text>
</comment>
<dbReference type="Pfam" id="PF13499">
    <property type="entry name" value="EF-hand_7"/>
    <property type="match status" value="1"/>
</dbReference>
<dbReference type="CDD" id="cd23767">
    <property type="entry name" value="IQCD"/>
    <property type="match status" value="1"/>
</dbReference>
<dbReference type="EMBL" id="NIVC01000042">
    <property type="protein sequence ID" value="PAA92667.1"/>
    <property type="molecule type" value="Genomic_DNA"/>
</dbReference>
<accession>A0A267H560</accession>
<keyword evidence="5 10" id="KW-0378">Hydrolase</keyword>
<feature type="domain" description="EF-hand" evidence="11">
    <location>
        <begin position="543"/>
        <end position="578"/>
    </location>
</feature>
<evidence type="ECO:0000313" key="13">
    <source>
        <dbReference type="EMBL" id="PAA92667.1"/>
    </source>
</evidence>
<dbReference type="InterPro" id="IPR029052">
    <property type="entry name" value="Metallo-depent_PP-like"/>
</dbReference>
<dbReference type="PANTHER" id="PTHR45668:SF3">
    <property type="entry name" value="SERINE_THREONINE-PROTEIN PHOSPHATASE RDGC"/>
    <property type="match status" value="1"/>
</dbReference>
<protein>
    <recommendedName>
        <fullName evidence="10">Serine/threonine-protein phosphatase</fullName>
        <ecNumber evidence="10">3.1.3.16</ecNumber>
    </recommendedName>
</protein>
<evidence type="ECO:0000256" key="8">
    <source>
        <dbReference type="ARBA" id="ARBA00047761"/>
    </source>
</evidence>
<dbReference type="SUPFAM" id="SSF56300">
    <property type="entry name" value="Metallo-dependent phosphatases"/>
    <property type="match status" value="1"/>
</dbReference>
<dbReference type="Proteomes" id="UP000215902">
    <property type="component" value="Unassembled WGS sequence"/>
</dbReference>
<dbReference type="SMART" id="SM00156">
    <property type="entry name" value="PP2Ac"/>
    <property type="match status" value="1"/>
</dbReference>
<dbReference type="InterPro" id="IPR051134">
    <property type="entry name" value="PPP_phosphatase"/>
</dbReference>